<dbReference type="GO" id="GO:0009245">
    <property type="term" value="P:lipid A biosynthetic process"/>
    <property type="evidence" value="ECO:0007669"/>
    <property type="project" value="TreeGrafter"/>
</dbReference>
<dbReference type="GO" id="GO:0016020">
    <property type="term" value="C:membrane"/>
    <property type="evidence" value="ECO:0007669"/>
    <property type="project" value="GOC"/>
</dbReference>
<gene>
    <name evidence="4" type="ORF">FNL38_105488</name>
</gene>
<dbReference type="CDD" id="cd07385">
    <property type="entry name" value="MPP_YkuE_C"/>
    <property type="match status" value="1"/>
</dbReference>
<name>A0A652YND3_NOCGL</name>
<dbReference type="AlphaFoldDB" id="A0A652YND3"/>
<dbReference type="InterPro" id="IPR029052">
    <property type="entry name" value="Metallo-depent_PP-like"/>
</dbReference>
<keyword evidence="2" id="KW-0378">Hydrolase</keyword>
<reference evidence="4" key="1">
    <citation type="submission" date="2019-07" db="EMBL/GenBank/DDBJ databases">
        <title>Genomic Encyclopedia of Type Strains, Phase IV (KMG-IV): sequencing the most valuable type-strain genomes for metagenomic binning, comparative biology and taxonomic classification.</title>
        <authorList>
            <person name="Goeker M."/>
        </authorList>
    </citation>
    <scope>NUCLEOTIDE SEQUENCE</scope>
    <source>
        <strain evidence="4">DSM 44596</strain>
    </source>
</reference>
<sequence length="381" mass="41138">MARIAVFAVVLALLTWFLHRRVVRATGMPTRWARITDTALVLLAVLTLIGMGSGEVFATSWARPVGFLGWVWLASWLYLIPGLLIIGVCAGVNRLVRRRREEPEVDPAKRRTLQLATAAVTVAALGTAAYGVYEASNPKVSRIRVPLARLPEGFNGYRIALITDLHVGPARGVDFTRKVVEIVNSQNVDLIAIGGDLVDGTVAKVAPDLGPLADLHAPDGIFGVSGNHEFYADDGGKWLDVWETLGITTLRNSRASIERGGDTIDIVGIHDYTSPAPYEPDLTAALNGHDPNTFALLLAHEPRQALEASEMGIDLQLSGHTHGGQMWPLRYLVPLQQPSVQGLDTIGNTVLYTTRGAGAWGPPVRVGAPPEITVLELVREN</sequence>
<dbReference type="SUPFAM" id="SSF56300">
    <property type="entry name" value="Metallo-dependent phosphatases"/>
    <property type="match status" value="1"/>
</dbReference>
<evidence type="ECO:0000259" key="3">
    <source>
        <dbReference type="Pfam" id="PF00149"/>
    </source>
</evidence>
<evidence type="ECO:0000256" key="1">
    <source>
        <dbReference type="ARBA" id="ARBA00022723"/>
    </source>
</evidence>
<dbReference type="InterPro" id="IPR051158">
    <property type="entry name" value="Metallophosphoesterase_sf"/>
</dbReference>
<feature type="domain" description="Calcineurin-like phosphoesterase" evidence="3">
    <location>
        <begin position="158"/>
        <end position="323"/>
    </location>
</feature>
<evidence type="ECO:0000313" key="4">
    <source>
        <dbReference type="EMBL" id="TYQ03335.1"/>
    </source>
</evidence>
<dbReference type="PANTHER" id="PTHR31302">
    <property type="entry name" value="TRANSMEMBRANE PROTEIN WITH METALLOPHOSPHOESTERASE DOMAIN-RELATED"/>
    <property type="match status" value="1"/>
</dbReference>
<comment type="caution">
    <text evidence="4">The sequence shown here is derived from an EMBL/GenBank/DDBJ whole genome shotgun (WGS) entry which is preliminary data.</text>
</comment>
<dbReference type="PANTHER" id="PTHR31302:SF31">
    <property type="entry name" value="PHOSPHODIESTERASE YAEI"/>
    <property type="match status" value="1"/>
</dbReference>
<accession>A0A652YND3</accession>
<dbReference type="GO" id="GO:0008758">
    <property type="term" value="F:UDP-2,3-diacylglucosamine hydrolase activity"/>
    <property type="evidence" value="ECO:0007669"/>
    <property type="project" value="TreeGrafter"/>
</dbReference>
<organism evidence="4">
    <name type="scientific">Nocardia globerula</name>
    <dbReference type="NCBI Taxonomy" id="1818"/>
    <lineage>
        <taxon>Bacteria</taxon>
        <taxon>Bacillati</taxon>
        <taxon>Actinomycetota</taxon>
        <taxon>Actinomycetes</taxon>
        <taxon>Mycobacteriales</taxon>
        <taxon>Nocardiaceae</taxon>
        <taxon>Nocardia</taxon>
    </lineage>
</organism>
<dbReference type="Pfam" id="PF00149">
    <property type="entry name" value="Metallophos"/>
    <property type="match status" value="1"/>
</dbReference>
<protein>
    <recommendedName>
        <fullName evidence="3">Calcineurin-like phosphoesterase domain-containing protein</fullName>
    </recommendedName>
</protein>
<dbReference type="Gene3D" id="3.60.21.10">
    <property type="match status" value="1"/>
</dbReference>
<keyword evidence="1" id="KW-0479">Metal-binding</keyword>
<dbReference type="EMBL" id="VNIQ01000005">
    <property type="protein sequence ID" value="TYQ03335.1"/>
    <property type="molecule type" value="Genomic_DNA"/>
</dbReference>
<proteinExistence type="predicted"/>
<dbReference type="GO" id="GO:0046872">
    <property type="term" value="F:metal ion binding"/>
    <property type="evidence" value="ECO:0007669"/>
    <property type="project" value="UniProtKB-KW"/>
</dbReference>
<evidence type="ECO:0000256" key="2">
    <source>
        <dbReference type="ARBA" id="ARBA00022801"/>
    </source>
</evidence>
<dbReference type="InterPro" id="IPR004843">
    <property type="entry name" value="Calcineurin-like_PHP"/>
</dbReference>